<evidence type="ECO:0000313" key="12">
    <source>
        <dbReference type="Proteomes" id="UP000266272"/>
    </source>
</evidence>
<dbReference type="PROSITE" id="PS51695">
    <property type="entry name" value="SEDOLISIN"/>
    <property type="match status" value="1"/>
</dbReference>
<keyword evidence="2 8" id="KW-0645">Protease</keyword>
<keyword evidence="3 8" id="KW-0479">Metal-binding</keyword>
<dbReference type="CDD" id="cd04056">
    <property type="entry name" value="Peptidases_S53"/>
    <property type="match status" value="1"/>
</dbReference>
<dbReference type="GO" id="GO:0006508">
    <property type="term" value="P:proteolysis"/>
    <property type="evidence" value="ECO:0007669"/>
    <property type="project" value="UniProtKB-KW"/>
</dbReference>
<evidence type="ECO:0000313" key="11">
    <source>
        <dbReference type="EMBL" id="RFU81992.1"/>
    </source>
</evidence>
<dbReference type="OrthoDB" id="409122at2759"/>
<comment type="caution">
    <text evidence="11">The sequence shown here is derived from an EMBL/GenBank/DDBJ whole genome shotgun (WGS) entry which is preliminary data.</text>
</comment>
<organism evidence="11 12">
    <name type="scientific">Trichoderma arundinaceum</name>
    <dbReference type="NCBI Taxonomy" id="490622"/>
    <lineage>
        <taxon>Eukaryota</taxon>
        <taxon>Fungi</taxon>
        <taxon>Dikarya</taxon>
        <taxon>Ascomycota</taxon>
        <taxon>Pezizomycotina</taxon>
        <taxon>Sordariomycetes</taxon>
        <taxon>Hypocreomycetidae</taxon>
        <taxon>Hypocreales</taxon>
        <taxon>Hypocreaceae</taxon>
        <taxon>Trichoderma</taxon>
    </lineage>
</organism>
<evidence type="ECO:0000256" key="4">
    <source>
        <dbReference type="ARBA" id="ARBA00022801"/>
    </source>
</evidence>
<feature type="binding site" evidence="8">
    <location>
        <position position="593"/>
    </location>
    <ligand>
        <name>Ca(2+)</name>
        <dbReference type="ChEBI" id="CHEBI:29108"/>
    </ligand>
</feature>
<keyword evidence="5 8" id="KW-0720">Serine protease</keyword>
<protein>
    <submittedName>
        <fullName evidence="11">Subtilisin</fullName>
    </submittedName>
</protein>
<evidence type="ECO:0000256" key="7">
    <source>
        <dbReference type="ARBA" id="ARBA00023145"/>
    </source>
</evidence>
<dbReference type="GO" id="GO:0005576">
    <property type="term" value="C:extracellular region"/>
    <property type="evidence" value="ECO:0007669"/>
    <property type="project" value="UniProtKB-SubCell"/>
</dbReference>
<dbReference type="GO" id="GO:0046872">
    <property type="term" value="F:metal ion binding"/>
    <property type="evidence" value="ECO:0007669"/>
    <property type="project" value="UniProtKB-UniRule"/>
</dbReference>
<name>A0A395P117_TRIAR</name>
<comment type="subcellular location">
    <subcellularLocation>
        <location evidence="1">Secreted</location>
        <location evidence="1">Extracellular space</location>
    </subcellularLocation>
</comment>
<dbReference type="SUPFAM" id="SSF52743">
    <property type="entry name" value="Subtilisin-like"/>
    <property type="match status" value="1"/>
</dbReference>
<dbReference type="EMBL" id="PXOA01000013">
    <property type="protein sequence ID" value="RFU81992.1"/>
    <property type="molecule type" value="Genomic_DNA"/>
</dbReference>
<dbReference type="STRING" id="490622.A0A395P117"/>
<proteinExistence type="predicted"/>
<evidence type="ECO:0000256" key="5">
    <source>
        <dbReference type="ARBA" id="ARBA00022825"/>
    </source>
</evidence>
<keyword evidence="7" id="KW-0865">Zymogen</keyword>
<feature type="binding site" evidence="8">
    <location>
        <position position="612"/>
    </location>
    <ligand>
        <name>Ca(2+)</name>
        <dbReference type="ChEBI" id="CHEBI:29108"/>
    </ligand>
</feature>
<evidence type="ECO:0000256" key="2">
    <source>
        <dbReference type="ARBA" id="ARBA00022670"/>
    </source>
</evidence>
<feature type="active site" description="Charge relay system" evidence="8">
    <location>
        <position position="297"/>
    </location>
</feature>
<keyword evidence="12" id="KW-1185">Reference proteome</keyword>
<evidence type="ECO:0000256" key="6">
    <source>
        <dbReference type="ARBA" id="ARBA00022837"/>
    </source>
</evidence>
<dbReference type="GO" id="GO:0004252">
    <property type="term" value="F:serine-type endopeptidase activity"/>
    <property type="evidence" value="ECO:0007669"/>
    <property type="project" value="UniProtKB-UniRule"/>
</dbReference>
<dbReference type="GO" id="GO:0008240">
    <property type="term" value="F:tripeptidyl-peptidase activity"/>
    <property type="evidence" value="ECO:0007669"/>
    <property type="project" value="TreeGrafter"/>
</dbReference>
<dbReference type="CDD" id="cd11377">
    <property type="entry name" value="Pro-peptidase_S53"/>
    <property type="match status" value="1"/>
</dbReference>
<accession>A0A395P117</accession>
<dbReference type="Pfam" id="PF09286">
    <property type="entry name" value="Pro-kuma_activ"/>
    <property type="match status" value="1"/>
</dbReference>
<evidence type="ECO:0000256" key="9">
    <source>
        <dbReference type="SAM" id="SignalP"/>
    </source>
</evidence>
<dbReference type="SMART" id="SM00944">
    <property type="entry name" value="Pro-kuma_activ"/>
    <property type="match status" value="1"/>
</dbReference>
<sequence>MKLLTLSTAVAVGLSSLAQGHPTRTSVVHEKRDQIPPEWTKLSRAVPDTTIELRIGLKQSNLQHAEELASQISHPKSENYGKFLTAQQVIDLFAAPQEVISETVQWLRQGGINSKLIKPTAGRNWIKFNTTVAVAERLLDTTYYTYRNEEEGVEVIACESYSVPEDIQSNIDLIMPTIQFETRGLPVSNQGLRRRDTLGSKFRALKSAPHSKSLANCSQVTTPACLRAQYGLPHAGEVVEGNSYGIVEFAPQSFNQDDLNLFYATYASNVPNNTGPIIDKIDGGYLDNDDSVNTRGESNLDLCYAIGLVHPQPVTLYQVGDNDPVNPPTNNNFLDAIDGSYCTYEGGDDHDWDAIYPHDGSLPNQYLGQPDCGTYNATKVISVSYGSNEGDRPISYRNRECHEYMKLALMGVTVLFSSGDDGVAGIRGICLLPNGAWTPPGADFGRFNPMWPGTCPWVTSVAGSALPVNGSVGDKEVASYNFGSGGGFSNVFALPSYQKDAVAGYYAKHDPGYNSSIYNNTQQVRGFPDLAVASQDFITGIAGDFMAFSGTSAASPLFGAMITLINGERIKNGKGPVGFLNPVLYSHPEIFDDITEGTNHGCGTEGFPAVEGWDPSTGLGVPKFAKLRKLLLSLP</sequence>
<gene>
    <name evidence="11" type="ORF">TARUN_222</name>
</gene>
<keyword evidence="4 8" id="KW-0378">Hydrolase</keyword>
<feature type="active site" description="Charge relay system" evidence="8">
    <location>
        <position position="301"/>
    </location>
</feature>
<dbReference type="Gene3D" id="3.40.50.200">
    <property type="entry name" value="Peptidase S8/S53 domain"/>
    <property type="match status" value="1"/>
</dbReference>
<keyword evidence="6 8" id="KW-0106">Calcium</keyword>
<feature type="binding site" evidence="8">
    <location>
        <position position="614"/>
    </location>
    <ligand>
        <name>Ca(2+)</name>
        <dbReference type="ChEBI" id="CHEBI:29108"/>
    </ligand>
</feature>
<dbReference type="PANTHER" id="PTHR14218:SF19">
    <property type="entry name" value="SERINE PROTEASE AORO, PUTATIVE (AFU_ORTHOLOGUE AFUA_6G10250)-RELATED"/>
    <property type="match status" value="1"/>
</dbReference>
<dbReference type="Proteomes" id="UP000266272">
    <property type="component" value="Unassembled WGS sequence"/>
</dbReference>
<evidence type="ECO:0000256" key="1">
    <source>
        <dbReference type="ARBA" id="ARBA00004239"/>
    </source>
</evidence>
<dbReference type="PANTHER" id="PTHR14218">
    <property type="entry name" value="PROTEASE S8 TRIPEPTIDYL PEPTIDASE I CLN2"/>
    <property type="match status" value="1"/>
</dbReference>
<evidence type="ECO:0000259" key="10">
    <source>
        <dbReference type="PROSITE" id="PS51695"/>
    </source>
</evidence>
<feature type="active site" description="Charge relay system" evidence="8">
    <location>
        <position position="552"/>
    </location>
</feature>
<feature type="signal peptide" evidence="9">
    <location>
        <begin position="1"/>
        <end position="20"/>
    </location>
</feature>
<dbReference type="InterPro" id="IPR050819">
    <property type="entry name" value="Tripeptidyl-peptidase_I"/>
</dbReference>
<feature type="domain" description="Peptidase S53" evidence="10">
    <location>
        <begin position="220"/>
        <end position="634"/>
    </location>
</feature>
<comment type="cofactor">
    <cofactor evidence="8">
        <name>Ca(2+)</name>
        <dbReference type="ChEBI" id="CHEBI:29108"/>
    </cofactor>
    <text evidence="8">Binds 1 Ca(2+) ion per subunit.</text>
</comment>
<dbReference type="InterPro" id="IPR015366">
    <property type="entry name" value="S53_propep"/>
</dbReference>
<evidence type="ECO:0000256" key="3">
    <source>
        <dbReference type="ARBA" id="ARBA00022723"/>
    </source>
</evidence>
<dbReference type="InterPro" id="IPR030400">
    <property type="entry name" value="Sedolisin_dom"/>
</dbReference>
<feature type="binding site" evidence="8">
    <location>
        <position position="594"/>
    </location>
    <ligand>
        <name>Ca(2+)</name>
        <dbReference type="ChEBI" id="CHEBI:29108"/>
    </ligand>
</feature>
<dbReference type="SUPFAM" id="SSF54897">
    <property type="entry name" value="Protease propeptides/inhibitors"/>
    <property type="match status" value="1"/>
</dbReference>
<evidence type="ECO:0000256" key="8">
    <source>
        <dbReference type="PROSITE-ProRule" id="PRU01032"/>
    </source>
</evidence>
<feature type="chain" id="PRO_5017423981" evidence="9">
    <location>
        <begin position="21"/>
        <end position="635"/>
    </location>
</feature>
<keyword evidence="9" id="KW-0732">Signal</keyword>
<dbReference type="AlphaFoldDB" id="A0A395P117"/>
<reference evidence="11 12" key="1">
    <citation type="journal article" date="2018" name="PLoS Pathog.">
        <title>Evolution of structural diversity of trichothecenes, a family of toxins produced by plant pathogenic and entomopathogenic fungi.</title>
        <authorList>
            <person name="Proctor R.H."/>
            <person name="McCormick S.P."/>
            <person name="Kim H.S."/>
            <person name="Cardoza R.E."/>
            <person name="Stanley A.M."/>
            <person name="Lindo L."/>
            <person name="Kelly A."/>
            <person name="Brown D.W."/>
            <person name="Lee T."/>
            <person name="Vaughan M.M."/>
            <person name="Alexander N.J."/>
            <person name="Busman M."/>
            <person name="Gutierrez S."/>
        </authorList>
    </citation>
    <scope>NUCLEOTIDE SEQUENCE [LARGE SCALE GENOMIC DNA]</scope>
    <source>
        <strain evidence="11 12">IBT 40837</strain>
    </source>
</reference>
<dbReference type="InterPro" id="IPR036852">
    <property type="entry name" value="Peptidase_S8/S53_dom_sf"/>
</dbReference>